<dbReference type="Proteomes" id="UP000636479">
    <property type="component" value="Unassembled WGS sequence"/>
</dbReference>
<evidence type="ECO:0000313" key="1">
    <source>
        <dbReference type="EMBL" id="KAF7303976.1"/>
    </source>
</evidence>
<reference evidence="1" key="1">
    <citation type="submission" date="2020-05" db="EMBL/GenBank/DDBJ databases">
        <title>Mycena genomes resolve the evolution of fungal bioluminescence.</title>
        <authorList>
            <person name="Tsai I.J."/>
        </authorList>
    </citation>
    <scope>NUCLEOTIDE SEQUENCE</scope>
    <source>
        <strain evidence="1">171206Taipei</strain>
    </source>
</reference>
<dbReference type="RefSeq" id="XP_037220948.1">
    <property type="nucleotide sequence ID" value="XM_037363027.1"/>
</dbReference>
<dbReference type="OrthoDB" id="3054030at2759"/>
<sequence length="929" mass="103151">MGLLQQKKSSKNFLSPVSRGLNGRLISSILTESGAVDSAGNCTIHDDDRGVHGHFGVLAALQSSIDTSWLSSLTVQFSLTTAEEMASLGTNTRRLTHVLEKTPSIRVLSLTLDIQSWQSCSSDHTGNVQHFGDEAFSAAFNELLSVIARLPHLQSLEINTPINVPVSLGPARLGPAIPHAAKSLFTRNNPITQPLDYRMNSAIVVLPAYFKSTLAFLSSRAISSLHIEMTLSPSDWSFLLQEIANILPQLPELTLIGVNVTKTQFTAVISRFRMLRTLKTDLGFLELSMAHVKLTHERERSLAPPSPSNWPKLSQLLPSASRKLSHLTAISARLEHLAALLGRVLLPALLEVDLDGCPQITPRSAQMMCKSLDLAVMDRPLWDSAVARFRECRIRQMDITSQGATALAKWLALFSRLTRVVFVDHDNLPFGFKSRLATEILHGSHVENIYFGQALWKRDVNQSKQQPHLLDFPDELLLLIFPYLNSELYSLSRLSKRLHFLALPEYFARHGISQPSLALNSALFITSIRDITCNFKLSQSMAWYLHDIERLRSFIARFPSVSAVALTLVDLEHLEAAAVNDKMRDLYRQQIGHLIDTILSKGCVDLSIRGAPLARPGGAEPIWSSETQEMHLSNETNSLSSFSFSHTSRLSRFGLRWMFSALRRSNISALTISAPRDSESELLTLVGALLPNLSELTITHGGDYFPATLLNLLNVLPLLEKLVLPRAWPAIDDATGLPAPELAHLKHLSAPPSVVLHLLGHSPRQPPANAPLPVLETLVLVLSEWHPFPEGWSAAGILSAVTHRTPPIDQPHKQLNIVLDVAYSTLQETFAWWDRIGGFSTDRDRDFPPIESLDLTERGVNSNADNQLRTRVVLAVVARLPSLRRMNMYKKVNFWFLASPLDWVTLGLAIAEHAPRIETITFNGTMVYS</sequence>
<organism evidence="1 2">
    <name type="scientific">Mycena indigotica</name>
    <dbReference type="NCBI Taxonomy" id="2126181"/>
    <lineage>
        <taxon>Eukaryota</taxon>
        <taxon>Fungi</taxon>
        <taxon>Dikarya</taxon>
        <taxon>Basidiomycota</taxon>
        <taxon>Agaricomycotina</taxon>
        <taxon>Agaricomycetes</taxon>
        <taxon>Agaricomycetidae</taxon>
        <taxon>Agaricales</taxon>
        <taxon>Marasmiineae</taxon>
        <taxon>Mycenaceae</taxon>
        <taxon>Mycena</taxon>
    </lineage>
</organism>
<proteinExistence type="predicted"/>
<name>A0A8H6W5W7_9AGAR</name>
<evidence type="ECO:0000313" key="2">
    <source>
        <dbReference type="Proteomes" id="UP000636479"/>
    </source>
</evidence>
<dbReference type="InterPro" id="IPR032675">
    <property type="entry name" value="LRR_dom_sf"/>
</dbReference>
<dbReference type="EMBL" id="JACAZF010000005">
    <property type="protein sequence ID" value="KAF7303976.1"/>
    <property type="molecule type" value="Genomic_DNA"/>
</dbReference>
<gene>
    <name evidence="1" type="ORF">MIND_00628500</name>
</gene>
<dbReference type="Gene3D" id="3.80.10.10">
    <property type="entry name" value="Ribonuclease Inhibitor"/>
    <property type="match status" value="1"/>
</dbReference>
<protein>
    <submittedName>
        <fullName evidence="1">Ribonuclease H-like protein</fullName>
    </submittedName>
</protein>
<dbReference type="SUPFAM" id="SSF52047">
    <property type="entry name" value="RNI-like"/>
    <property type="match status" value="1"/>
</dbReference>
<accession>A0A8H6W5W7</accession>
<comment type="caution">
    <text evidence="1">The sequence shown here is derived from an EMBL/GenBank/DDBJ whole genome shotgun (WGS) entry which is preliminary data.</text>
</comment>
<dbReference type="GeneID" id="59345543"/>
<keyword evidence="2" id="KW-1185">Reference proteome</keyword>
<dbReference type="AlphaFoldDB" id="A0A8H6W5W7"/>